<evidence type="ECO:0000313" key="3">
    <source>
        <dbReference type="Proteomes" id="UP001336314"/>
    </source>
</evidence>
<organism evidence="2 3">
    <name type="scientific">Alkalimonas cellulosilytica</name>
    <dbReference type="NCBI Taxonomy" id="3058395"/>
    <lineage>
        <taxon>Bacteria</taxon>
        <taxon>Pseudomonadati</taxon>
        <taxon>Pseudomonadota</taxon>
        <taxon>Gammaproteobacteria</taxon>
        <taxon>Alkalimonas</taxon>
    </lineage>
</organism>
<feature type="transmembrane region" description="Helical" evidence="1">
    <location>
        <begin position="7"/>
        <end position="28"/>
    </location>
</feature>
<feature type="transmembrane region" description="Helical" evidence="1">
    <location>
        <begin position="68"/>
        <end position="85"/>
    </location>
</feature>
<dbReference type="RefSeq" id="WP_330130087.1">
    <property type="nucleotide sequence ID" value="NZ_JAUHLI010000020.1"/>
</dbReference>
<name>A0ABU7J927_9GAMM</name>
<sequence length="89" mass="10380">MIKAKLACFIPVTTIALWMLWFCYLSWIESEPSLSLLYLSLASTGFTLQVLGYYAYLRYYVPKNQHSVLYAILYTMVYGVVFLRSRSTK</sequence>
<evidence type="ECO:0000313" key="2">
    <source>
        <dbReference type="EMBL" id="MEE2003038.1"/>
    </source>
</evidence>
<keyword evidence="1" id="KW-1133">Transmembrane helix</keyword>
<keyword evidence="1" id="KW-0812">Transmembrane</keyword>
<evidence type="ECO:0000256" key="1">
    <source>
        <dbReference type="SAM" id="Phobius"/>
    </source>
</evidence>
<reference evidence="2 3" key="1">
    <citation type="submission" date="2023-07" db="EMBL/GenBank/DDBJ databases">
        <title>Alkalimonas sp., MEB108 novel, alkaliphilic bacterium isolated from Lonar Lake, India.</title>
        <authorList>
            <person name="Joshi A."/>
            <person name="Thite S."/>
        </authorList>
    </citation>
    <scope>NUCLEOTIDE SEQUENCE [LARGE SCALE GENOMIC DNA]</scope>
    <source>
        <strain evidence="2 3">MEB108</strain>
    </source>
</reference>
<feature type="transmembrane region" description="Helical" evidence="1">
    <location>
        <begin position="34"/>
        <end position="56"/>
    </location>
</feature>
<dbReference type="EMBL" id="JAUHLI010000020">
    <property type="protein sequence ID" value="MEE2003038.1"/>
    <property type="molecule type" value="Genomic_DNA"/>
</dbReference>
<proteinExistence type="predicted"/>
<comment type="caution">
    <text evidence="2">The sequence shown here is derived from an EMBL/GenBank/DDBJ whole genome shotgun (WGS) entry which is preliminary data.</text>
</comment>
<accession>A0ABU7J927</accession>
<dbReference type="Proteomes" id="UP001336314">
    <property type="component" value="Unassembled WGS sequence"/>
</dbReference>
<protein>
    <submittedName>
        <fullName evidence="2">Uncharacterized protein</fullName>
    </submittedName>
</protein>
<keyword evidence="1" id="KW-0472">Membrane</keyword>
<keyword evidence="3" id="KW-1185">Reference proteome</keyword>
<gene>
    <name evidence="2" type="ORF">QWY20_16385</name>
</gene>